<keyword evidence="2" id="KW-1185">Reference proteome</keyword>
<feature type="non-terminal residue" evidence="1">
    <location>
        <position position="46"/>
    </location>
</feature>
<evidence type="ECO:0000313" key="2">
    <source>
        <dbReference type="Proteomes" id="UP000789920"/>
    </source>
</evidence>
<protein>
    <submittedName>
        <fullName evidence="1">6882_t:CDS:1</fullName>
    </submittedName>
</protein>
<sequence length="46" mass="5419">IRKNNTIKSISPEYNPTNENDKVFRQDLKTIIENKNVTNKFIQQAL</sequence>
<accession>A0ACA9SR91</accession>
<feature type="non-terminal residue" evidence="1">
    <location>
        <position position="1"/>
    </location>
</feature>
<dbReference type="Proteomes" id="UP000789920">
    <property type="component" value="Unassembled WGS sequence"/>
</dbReference>
<evidence type="ECO:0000313" key="1">
    <source>
        <dbReference type="EMBL" id="CAG8846925.1"/>
    </source>
</evidence>
<name>A0ACA9SR91_9GLOM</name>
<gene>
    <name evidence="1" type="ORF">RPERSI_LOCUS34384</name>
</gene>
<comment type="caution">
    <text evidence="1">The sequence shown here is derived from an EMBL/GenBank/DDBJ whole genome shotgun (WGS) entry which is preliminary data.</text>
</comment>
<proteinExistence type="predicted"/>
<dbReference type="EMBL" id="CAJVQC010153568">
    <property type="protein sequence ID" value="CAG8846925.1"/>
    <property type="molecule type" value="Genomic_DNA"/>
</dbReference>
<organism evidence="1 2">
    <name type="scientific">Racocetra persica</name>
    <dbReference type="NCBI Taxonomy" id="160502"/>
    <lineage>
        <taxon>Eukaryota</taxon>
        <taxon>Fungi</taxon>
        <taxon>Fungi incertae sedis</taxon>
        <taxon>Mucoromycota</taxon>
        <taxon>Glomeromycotina</taxon>
        <taxon>Glomeromycetes</taxon>
        <taxon>Diversisporales</taxon>
        <taxon>Gigasporaceae</taxon>
        <taxon>Racocetra</taxon>
    </lineage>
</organism>
<reference evidence="1" key="1">
    <citation type="submission" date="2021-06" db="EMBL/GenBank/DDBJ databases">
        <authorList>
            <person name="Kallberg Y."/>
            <person name="Tangrot J."/>
            <person name="Rosling A."/>
        </authorList>
    </citation>
    <scope>NUCLEOTIDE SEQUENCE</scope>
    <source>
        <strain evidence="1">MA461A</strain>
    </source>
</reference>